<evidence type="ECO:0000256" key="1">
    <source>
        <dbReference type="SAM" id="Phobius"/>
    </source>
</evidence>
<dbReference type="Gramene" id="RZC47613">
    <property type="protein sequence ID" value="RZC47613"/>
    <property type="gene ID" value="C5167_040556"/>
</dbReference>
<dbReference type="EMBL" id="CM010715">
    <property type="protein sequence ID" value="RZC47613.1"/>
    <property type="molecule type" value="Genomic_DNA"/>
</dbReference>
<gene>
    <name evidence="2" type="ORF">C5167_040556</name>
</gene>
<proteinExistence type="predicted"/>
<dbReference type="Proteomes" id="UP000316621">
    <property type="component" value="Chromosome 1"/>
</dbReference>
<feature type="transmembrane region" description="Helical" evidence="1">
    <location>
        <begin position="7"/>
        <end position="30"/>
    </location>
</feature>
<keyword evidence="1" id="KW-1133">Transmembrane helix</keyword>
<keyword evidence="3" id="KW-1185">Reference proteome</keyword>
<reference evidence="2 3" key="1">
    <citation type="journal article" date="2018" name="Science">
        <title>The opium poppy genome and morphinan production.</title>
        <authorList>
            <person name="Guo L."/>
            <person name="Winzer T."/>
            <person name="Yang X."/>
            <person name="Li Y."/>
            <person name="Ning Z."/>
            <person name="He Z."/>
            <person name="Teodor R."/>
            <person name="Lu Y."/>
            <person name="Bowser T.A."/>
            <person name="Graham I.A."/>
            <person name="Ye K."/>
        </authorList>
    </citation>
    <scope>NUCLEOTIDE SEQUENCE [LARGE SCALE GENOMIC DNA]</scope>
    <source>
        <strain evidence="3">cv. HN1</strain>
        <tissue evidence="2">Leaves</tissue>
    </source>
</reference>
<evidence type="ECO:0000313" key="2">
    <source>
        <dbReference type="EMBL" id="RZC47613.1"/>
    </source>
</evidence>
<accession>A0A4Y7IFB9</accession>
<dbReference type="AlphaFoldDB" id="A0A4Y7IFB9"/>
<evidence type="ECO:0000313" key="3">
    <source>
        <dbReference type="Proteomes" id="UP000316621"/>
    </source>
</evidence>
<keyword evidence="1" id="KW-0812">Transmembrane</keyword>
<keyword evidence="1" id="KW-0472">Membrane</keyword>
<organism evidence="2 3">
    <name type="scientific">Papaver somniferum</name>
    <name type="common">Opium poppy</name>
    <dbReference type="NCBI Taxonomy" id="3469"/>
    <lineage>
        <taxon>Eukaryota</taxon>
        <taxon>Viridiplantae</taxon>
        <taxon>Streptophyta</taxon>
        <taxon>Embryophyta</taxon>
        <taxon>Tracheophyta</taxon>
        <taxon>Spermatophyta</taxon>
        <taxon>Magnoliopsida</taxon>
        <taxon>Ranunculales</taxon>
        <taxon>Papaveraceae</taxon>
        <taxon>Papaveroideae</taxon>
        <taxon>Papaver</taxon>
    </lineage>
</organism>
<sequence>MVSPMRFGCYLIFLLYLACRHMLMATFFWMRTTHPPFFVQVQNLQVQTHKRTNHKMNNWSHGKVADNFEGFRSMSLHEKRISSTSSHISPHQKRLLPIYL</sequence>
<protein>
    <submittedName>
        <fullName evidence="2">Uncharacterized protein</fullName>
    </submittedName>
</protein>
<name>A0A4Y7IFB9_PAPSO</name>